<dbReference type="InterPro" id="IPR027417">
    <property type="entry name" value="P-loop_NTPase"/>
</dbReference>
<evidence type="ECO:0000256" key="2">
    <source>
        <dbReference type="ARBA" id="ARBA00022741"/>
    </source>
</evidence>
<keyword evidence="7" id="KW-1185">Reference proteome</keyword>
<dbReference type="GO" id="GO:0030990">
    <property type="term" value="C:intraciliary transport particle"/>
    <property type="evidence" value="ECO:0007669"/>
    <property type="project" value="UniProtKB-ARBA"/>
</dbReference>
<evidence type="ECO:0000256" key="1">
    <source>
        <dbReference type="ARBA" id="ARBA00006270"/>
    </source>
</evidence>
<proteinExistence type="inferred from homology"/>
<keyword evidence="3" id="KW-0342">GTP-binding</keyword>
<comment type="similarity">
    <text evidence="1">Belongs to the small GTPase superfamily. Rab family.</text>
</comment>
<dbReference type="Gene3D" id="3.40.50.300">
    <property type="entry name" value="P-loop containing nucleotide triphosphate hydrolases"/>
    <property type="match status" value="1"/>
</dbReference>
<evidence type="ECO:0000256" key="5">
    <source>
        <dbReference type="ARBA" id="ARBA00041562"/>
    </source>
</evidence>
<protein>
    <recommendedName>
        <fullName evidence="4">Intraflagellar transport protein 22 homolog</fullName>
    </recommendedName>
    <alternativeName>
        <fullName evidence="5">Rab-like protein 5</fullName>
    </alternativeName>
</protein>
<dbReference type="CTD" id="64792"/>
<dbReference type="PANTHER" id="PTHR24073">
    <property type="entry name" value="DRAB5-RELATED"/>
    <property type="match status" value="1"/>
</dbReference>
<sequence length="185" mass="20870">MKAKIVMIGPTESGKTVISNFLADATDVSGGEYHPTQGVRILEFESGSLNLANRSMIAEVELWDCSGDQKFDECWPAFMKDVSGVIIVYNPDQASHERELDTWYNHFITQQGLKDSQCIIFGHHRPNTSQAVRVQIPSQMTRVNHVQTNLEEESDQVRADFNLFLSKVLGAISKRQDQEELSIIQ</sequence>
<dbReference type="SUPFAM" id="SSF52540">
    <property type="entry name" value="P-loop containing nucleoside triphosphate hydrolases"/>
    <property type="match status" value="1"/>
</dbReference>
<dbReference type="RefSeq" id="XP_011676315.1">
    <property type="nucleotide sequence ID" value="XM_011678013.2"/>
</dbReference>
<dbReference type="GO" id="GO:0005929">
    <property type="term" value="C:cilium"/>
    <property type="evidence" value="ECO:0007669"/>
    <property type="project" value="UniProtKB-ARBA"/>
</dbReference>
<reference evidence="7" key="1">
    <citation type="submission" date="2015-02" db="EMBL/GenBank/DDBJ databases">
        <title>Genome sequencing for Strongylocentrotus purpuratus.</title>
        <authorList>
            <person name="Murali S."/>
            <person name="Liu Y."/>
            <person name="Vee V."/>
            <person name="English A."/>
            <person name="Wang M."/>
            <person name="Skinner E."/>
            <person name="Han Y."/>
            <person name="Muzny D.M."/>
            <person name="Worley K.C."/>
            <person name="Gibbs R.A."/>
        </authorList>
    </citation>
    <scope>NUCLEOTIDE SEQUENCE</scope>
</reference>
<dbReference type="GO" id="GO:0003924">
    <property type="term" value="F:GTPase activity"/>
    <property type="evidence" value="ECO:0000318"/>
    <property type="project" value="GO_Central"/>
</dbReference>
<keyword evidence="2" id="KW-0547">Nucleotide-binding</keyword>
<dbReference type="EnsemblMetazoa" id="XM_011678013">
    <property type="protein sequence ID" value="XP_011676315"/>
    <property type="gene ID" value="LOC105444154"/>
</dbReference>
<dbReference type="Pfam" id="PF08477">
    <property type="entry name" value="Roc"/>
    <property type="match status" value="1"/>
</dbReference>
<dbReference type="GO" id="GO:0005525">
    <property type="term" value="F:GTP binding"/>
    <property type="evidence" value="ECO:0007669"/>
    <property type="project" value="UniProtKB-KW"/>
</dbReference>
<dbReference type="GO" id="GO:0006886">
    <property type="term" value="P:intracellular protein transport"/>
    <property type="evidence" value="ECO:0000318"/>
    <property type="project" value="GO_Central"/>
</dbReference>
<dbReference type="FunFam" id="3.40.50.300:FF:001100">
    <property type="entry name" value="intraflagellar transport protein 22 homolog"/>
    <property type="match status" value="1"/>
</dbReference>
<dbReference type="OMA" id="NERHDQE"/>
<dbReference type="KEGG" id="spu:105444154"/>
<evidence type="ECO:0000313" key="7">
    <source>
        <dbReference type="Proteomes" id="UP000007110"/>
    </source>
</evidence>
<organism evidence="6 7">
    <name type="scientific">Strongylocentrotus purpuratus</name>
    <name type="common">Purple sea urchin</name>
    <dbReference type="NCBI Taxonomy" id="7668"/>
    <lineage>
        <taxon>Eukaryota</taxon>
        <taxon>Metazoa</taxon>
        <taxon>Echinodermata</taxon>
        <taxon>Eleutherozoa</taxon>
        <taxon>Echinozoa</taxon>
        <taxon>Echinoidea</taxon>
        <taxon>Euechinoidea</taxon>
        <taxon>Echinacea</taxon>
        <taxon>Camarodonta</taxon>
        <taxon>Echinidea</taxon>
        <taxon>Strongylocentrotidae</taxon>
        <taxon>Strongylocentrotus</taxon>
    </lineage>
</organism>
<evidence type="ECO:0000256" key="3">
    <source>
        <dbReference type="ARBA" id="ARBA00023134"/>
    </source>
</evidence>
<dbReference type="OrthoDB" id="275177at2759"/>
<dbReference type="FunCoup" id="A0A7M7HH66">
    <property type="interactions" value="292"/>
</dbReference>
<dbReference type="InParanoid" id="A0A7M7HH66"/>
<dbReference type="GO" id="GO:0012505">
    <property type="term" value="C:endomembrane system"/>
    <property type="evidence" value="ECO:0000318"/>
    <property type="project" value="GO_Central"/>
</dbReference>
<evidence type="ECO:0000313" key="6">
    <source>
        <dbReference type="EnsemblMetazoa" id="XP_011676315"/>
    </source>
</evidence>
<dbReference type="GeneID" id="105444154"/>
<name>A0A7M7HH66_STRPU</name>
<dbReference type="Proteomes" id="UP000007110">
    <property type="component" value="Unassembled WGS sequence"/>
</dbReference>
<dbReference type="AlphaFoldDB" id="A0A7M7HH66"/>
<accession>A0A7M7HH66</accession>
<reference evidence="6" key="2">
    <citation type="submission" date="2021-01" db="UniProtKB">
        <authorList>
            <consortium name="EnsemblMetazoa"/>
        </authorList>
    </citation>
    <scope>IDENTIFICATION</scope>
</reference>
<evidence type="ECO:0000256" key="4">
    <source>
        <dbReference type="ARBA" id="ARBA00040799"/>
    </source>
</evidence>